<dbReference type="HOGENOM" id="CLU_167355_2_0_9"/>
<dbReference type="KEGG" id="tki:TKV_c00550"/>
<dbReference type="RefSeq" id="WP_003869941.1">
    <property type="nucleotide sequence ID" value="NZ_CP009170.1"/>
</dbReference>
<keyword evidence="1" id="KW-0812">Transmembrane</keyword>
<proteinExistence type="predicted"/>
<dbReference type="AlphaFoldDB" id="A0A097AN74"/>
<feature type="transmembrane region" description="Helical" evidence="1">
    <location>
        <begin position="7"/>
        <end position="27"/>
    </location>
</feature>
<feature type="transmembrane region" description="Helical" evidence="1">
    <location>
        <begin position="33"/>
        <end position="55"/>
    </location>
</feature>
<dbReference type="EMBL" id="CP009170">
    <property type="protein sequence ID" value="AIS51269.1"/>
    <property type="molecule type" value="Genomic_DNA"/>
</dbReference>
<sequence length="90" mass="9887">MNISIEYNIIIAYLIGLFLLYLLGWLLVVPRKILLRIIINGIIGGLILFIINLIGKSLGLYIAINPVTALVVGFLGIPGIILLIILQHIV</sequence>
<evidence type="ECO:0000313" key="2">
    <source>
        <dbReference type="EMBL" id="AIS51269.1"/>
    </source>
</evidence>
<feature type="transmembrane region" description="Helical" evidence="1">
    <location>
        <begin position="67"/>
        <end position="89"/>
    </location>
</feature>
<name>A0A097AN74_THEKI</name>
<dbReference type="Pfam" id="PF07441">
    <property type="entry name" value="BofA"/>
    <property type="match status" value="1"/>
</dbReference>
<dbReference type="STRING" id="2325.TKV_c00550"/>
<evidence type="ECO:0000313" key="3">
    <source>
        <dbReference type="Proteomes" id="UP000029669"/>
    </source>
</evidence>
<reference evidence="3" key="1">
    <citation type="journal article" date="2015" name="Genome Announc.">
        <title>Whole-Genome Sequences of 80 Environmental and Clinical Isolates of Burkholderia pseudomallei.</title>
        <authorList>
            <person name="Johnson S.L."/>
            <person name="Baker A.L."/>
            <person name="Chain P.S."/>
            <person name="Currie B.J."/>
            <person name="Daligault H.E."/>
            <person name="Davenport K.W."/>
            <person name="Davis C.B."/>
            <person name="Inglis T.J."/>
            <person name="Kaestli M."/>
            <person name="Koren S."/>
            <person name="Mayo M."/>
            <person name="Merritt A.J."/>
            <person name="Price E.P."/>
            <person name="Sarovich D.S."/>
            <person name="Warner J."/>
            <person name="Rosovitz M.J."/>
        </authorList>
    </citation>
    <scope>NUCLEOTIDE SEQUENCE [LARGE SCALE GENOMIC DNA]</scope>
    <source>
        <strain evidence="3">DSM 2030</strain>
    </source>
</reference>
<protein>
    <recommendedName>
        <fullName evidence="4">Pro-sigmaK processing inhibitor BofA</fullName>
    </recommendedName>
</protein>
<keyword evidence="1" id="KW-0472">Membrane</keyword>
<dbReference type="NCBIfam" id="TIGR02862">
    <property type="entry name" value="spore_BofA"/>
    <property type="match status" value="1"/>
</dbReference>
<organism evidence="2 3">
    <name type="scientific">Thermoanaerobacter kivui</name>
    <name type="common">Acetogenium kivui</name>
    <dbReference type="NCBI Taxonomy" id="2325"/>
    <lineage>
        <taxon>Bacteria</taxon>
        <taxon>Bacillati</taxon>
        <taxon>Bacillota</taxon>
        <taxon>Clostridia</taxon>
        <taxon>Thermoanaerobacterales</taxon>
        <taxon>Thermoanaerobacteraceae</taxon>
        <taxon>Thermoanaerobacter</taxon>
    </lineage>
</organism>
<keyword evidence="3" id="KW-1185">Reference proteome</keyword>
<keyword evidence="1" id="KW-1133">Transmembrane helix</keyword>
<accession>A0A097AN74</accession>
<dbReference type="Proteomes" id="UP000029669">
    <property type="component" value="Chromosome"/>
</dbReference>
<dbReference type="InterPro" id="IPR010001">
    <property type="entry name" value="BofA"/>
</dbReference>
<evidence type="ECO:0000256" key="1">
    <source>
        <dbReference type="SAM" id="Phobius"/>
    </source>
</evidence>
<dbReference type="eggNOG" id="ENOG5033C8V">
    <property type="taxonomic scope" value="Bacteria"/>
</dbReference>
<gene>
    <name evidence="2" type="ORF">TKV_c00550</name>
</gene>
<evidence type="ECO:0008006" key="4">
    <source>
        <dbReference type="Google" id="ProtNLM"/>
    </source>
</evidence>